<evidence type="ECO:0000256" key="1">
    <source>
        <dbReference type="SAM" id="MobiDB-lite"/>
    </source>
</evidence>
<gene>
    <name evidence="2" type="ORF">NP493_989g02019</name>
</gene>
<feature type="compositionally biased region" description="Polar residues" evidence="1">
    <location>
        <begin position="118"/>
        <end position="130"/>
    </location>
</feature>
<dbReference type="AlphaFoldDB" id="A0AAD9KJ74"/>
<proteinExistence type="predicted"/>
<accession>A0AAD9KJ74</accession>
<dbReference type="EMBL" id="JAODUO010000988">
    <property type="protein sequence ID" value="KAK2172160.1"/>
    <property type="molecule type" value="Genomic_DNA"/>
</dbReference>
<name>A0AAD9KJ74_RIDPI</name>
<feature type="region of interest" description="Disordered" evidence="1">
    <location>
        <begin position="84"/>
        <end position="130"/>
    </location>
</feature>
<evidence type="ECO:0000313" key="2">
    <source>
        <dbReference type="EMBL" id="KAK2172160.1"/>
    </source>
</evidence>
<dbReference type="Proteomes" id="UP001209878">
    <property type="component" value="Unassembled WGS sequence"/>
</dbReference>
<feature type="region of interest" description="Disordered" evidence="1">
    <location>
        <begin position="1"/>
        <end position="52"/>
    </location>
</feature>
<protein>
    <submittedName>
        <fullName evidence="2">Uncharacterized protein</fullName>
    </submittedName>
</protein>
<keyword evidence="3" id="KW-1185">Reference proteome</keyword>
<evidence type="ECO:0000313" key="3">
    <source>
        <dbReference type="Proteomes" id="UP001209878"/>
    </source>
</evidence>
<sequence>MTSDPPPRVIITSDPSPQTMTSDPPPLMVTSDPPRQVYTEPKTPVRPSASPRQLSLAAVVRCPAAVETNMAVNASDCVVSAGIDSKQHRKTTPASTPRRHPPVTSSHVTPSRVAFSPVTPSQSPASNVLSSPFDLEKHMARIQMFTKSPGGEFSYPGRPMFGDFPPSGGEEHEPLFVGGGGDGPGNVFANNISSKFILHSSSSNVVFKLTAIFYWIHKQE</sequence>
<feature type="compositionally biased region" description="Basic residues" evidence="1">
    <location>
        <begin position="87"/>
        <end position="101"/>
    </location>
</feature>
<comment type="caution">
    <text evidence="2">The sequence shown here is derived from an EMBL/GenBank/DDBJ whole genome shotgun (WGS) entry which is preliminary data.</text>
</comment>
<feature type="compositionally biased region" description="Polar residues" evidence="1">
    <location>
        <begin position="13"/>
        <end position="22"/>
    </location>
</feature>
<organism evidence="2 3">
    <name type="scientific">Ridgeia piscesae</name>
    <name type="common">Tubeworm</name>
    <dbReference type="NCBI Taxonomy" id="27915"/>
    <lineage>
        <taxon>Eukaryota</taxon>
        <taxon>Metazoa</taxon>
        <taxon>Spiralia</taxon>
        <taxon>Lophotrochozoa</taxon>
        <taxon>Annelida</taxon>
        <taxon>Polychaeta</taxon>
        <taxon>Sedentaria</taxon>
        <taxon>Canalipalpata</taxon>
        <taxon>Sabellida</taxon>
        <taxon>Siboglinidae</taxon>
        <taxon>Ridgeia</taxon>
    </lineage>
</organism>
<reference evidence="2" key="1">
    <citation type="journal article" date="2023" name="Mol. Biol. Evol.">
        <title>Third-Generation Sequencing Reveals the Adaptive Role of the Epigenome in Three Deep-Sea Polychaetes.</title>
        <authorList>
            <person name="Perez M."/>
            <person name="Aroh O."/>
            <person name="Sun Y."/>
            <person name="Lan Y."/>
            <person name="Juniper S.K."/>
            <person name="Young C.R."/>
            <person name="Angers B."/>
            <person name="Qian P.Y."/>
        </authorList>
    </citation>
    <scope>NUCLEOTIDE SEQUENCE</scope>
    <source>
        <strain evidence="2">R07B-5</strain>
    </source>
</reference>